<keyword evidence="4" id="KW-0456">Lyase</keyword>
<protein>
    <submittedName>
        <fullName evidence="8">Uncharacterized protein</fullName>
    </submittedName>
</protein>
<dbReference type="SUPFAM" id="SSF48576">
    <property type="entry name" value="Terpenoid synthases"/>
    <property type="match status" value="1"/>
</dbReference>
<dbReference type="Gene3D" id="1.10.600.10">
    <property type="entry name" value="Farnesyl Diphosphate Synthase"/>
    <property type="match status" value="1"/>
</dbReference>
<feature type="coiled-coil region" evidence="5">
    <location>
        <begin position="28"/>
        <end position="55"/>
    </location>
</feature>
<dbReference type="GO" id="GO:0046246">
    <property type="term" value="P:terpene biosynthetic process"/>
    <property type="evidence" value="ECO:0007669"/>
    <property type="project" value="UniProtKB-ARBA"/>
</dbReference>
<dbReference type="InterPro" id="IPR034741">
    <property type="entry name" value="Terpene_cyclase-like_1_C"/>
</dbReference>
<dbReference type="InterPro" id="IPR044814">
    <property type="entry name" value="Terpene_cyclase_plant_C1"/>
</dbReference>
<dbReference type="PANTHER" id="PTHR31225:SF196">
    <property type="entry name" value="TERPENOID CYCLASES_PROTEIN PRENYLTRANSFERASE ALPHA-ALPHA TOROID-RELATED"/>
    <property type="match status" value="1"/>
</dbReference>
<comment type="cofactor">
    <cofactor evidence="1">
        <name>Mg(2+)</name>
        <dbReference type="ChEBI" id="CHEBI:18420"/>
    </cofactor>
</comment>
<dbReference type="InterPro" id="IPR050148">
    <property type="entry name" value="Terpene_synthase-like"/>
</dbReference>
<dbReference type="InterPro" id="IPR008930">
    <property type="entry name" value="Terpenoid_cyclase/PrenylTrfase"/>
</dbReference>
<evidence type="ECO:0000259" key="6">
    <source>
        <dbReference type="Pfam" id="PF01397"/>
    </source>
</evidence>
<dbReference type="GO" id="GO:0016102">
    <property type="term" value="P:diterpenoid biosynthetic process"/>
    <property type="evidence" value="ECO:0007669"/>
    <property type="project" value="InterPro"/>
</dbReference>
<evidence type="ECO:0000256" key="1">
    <source>
        <dbReference type="ARBA" id="ARBA00001946"/>
    </source>
</evidence>
<evidence type="ECO:0000313" key="8">
    <source>
        <dbReference type="EMBL" id="KAK1427205.1"/>
    </source>
</evidence>
<dbReference type="Gene3D" id="1.50.10.130">
    <property type="entry name" value="Terpene synthase, N-terminal domain"/>
    <property type="match status" value="1"/>
</dbReference>
<name>A0AAD8KQ02_TARER</name>
<dbReference type="SUPFAM" id="SSF48239">
    <property type="entry name" value="Terpenoid cyclases/Protein prenyltransferases"/>
    <property type="match status" value="1"/>
</dbReference>
<dbReference type="Pfam" id="PF01397">
    <property type="entry name" value="Terpene_synth"/>
    <property type="match status" value="1"/>
</dbReference>
<keyword evidence="2" id="KW-0479">Metal-binding</keyword>
<dbReference type="AlphaFoldDB" id="A0AAD8KQ02"/>
<dbReference type="InterPro" id="IPR005630">
    <property type="entry name" value="Terpene_synthase_metal-bd"/>
</dbReference>
<dbReference type="SFLD" id="SFLDS00005">
    <property type="entry name" value="Isoprenoid_Synthase_Type_I"/>
    <property type="match status" value="1"/>
</dbReference>
<accession>A0AAD8KQ02</accession>
<dbReference type="GO" id="GO:0000287">
    <property type="term" value="F:magnesium ion binding"/>
    <property type="evidence" value="ECO:0007669"/>
    <property type="project" value="InterPro"/>
</dbReference>
<dbReference type="PANTHER" id="PTHR31225">
    <property type="entry name" value="OS04G0344100 PROTEIN-RELATED"/>
    <property type="match status" value="1"/>
</dbReference>
<dbReference type="FunFam" id="1.10.600.10:FF:000007">
    <property type="entry name" value="Isoprene synthase, chloroplastic"/>
    <property type="match status" value="1"/>
</dbReference>
<feature type="domain" description="Terpene synthase N-terminal" evidence="6">
    <location>
        <begin position="20"/>
        <end position="190"/>
    </location>
</feature>
<keyword evidence="9" id="KW-1185">Reference proteome</keyword>
<proteinExistence type="predicted"/>
<dbReference type="Proteomes" id="UP001229421">
    <property type="component" value="Unassembled WGS sequence"/>
</dbReference>
<evidence type="ECO:0000259" key="7">
    <source>
        <dbReference type="Pfam" id="PF03936"/>
    </source>
</evidence>
<evidence type="ECO:0000256" key="5">
    <source>
        <dbReference type="SAM" id="Coils"/>
    </source>
</evidence>
<organism evidence="8 9">
    <name type="scientific">Tagetes erecta</name>
    <name type="common">African marigold</name>
    <dbReference type="NCBI Taxonomy" id="13708"/>
    <lineage>
        <taxon>Eukaryota</taxon>
        <taxon>Viridiplantae</taxon>
        <taxon>Streptophyta</taxon>
        <taxon>Embryophyta</taxon>
        <taxon>Tracheophyta</taxon>
        <taxon>Spermatophyta</taxon>
        <taxon>Magnoliopsida</taxon>
        <taxon>eudicotyledons</taxon>
        <taxon>Gunneridae</taxon>
        <taxon>Pentapetalae</taxon>
        <taxon>asterids</taxon>
        <taxon>campanulids</taxon>
        <taxon>Asterales</taxon>
        <taxon>Asteraceae</taxon>
        <taxon>Asteroideae</taxon>
        <taxon>Heliantheae alliance</taxon>
        <taxon>Tageteae</taxon>
        <taxon>Tagetes</taxon>
    </lineage>
</organism>
<dbReference type="InterPro" id="IPR008949">
    <property type="entry name" value="Isoprenoid_synthase_dom_sf"/>
</dbReference>
<feature type="domain" description="Terpene synthase metal-binding" evidence="7">
    <location>
        <begin position="248"/>
        <end position="486"/>
    </location>
</feature>
<dbReference type="InterPro" id="IPR001906">
    <property type="entry name" value="Terpene_synth_N"/>
</dbReference>
<evidence type="ECO:0000256" key="3">
    <source>
        <dbReference type="ARBA" id="ARBA00022842"/>
    </source>
</evidence>
<reference evidence="8" key="1">
    <citation type="journal article" date="2023" name="bioRxiv">
        <title>Improved chromosome-level genome assembly for marigold (Tagetes erecta).</title>
        <authorList>
            <person name="Jiang F."/>
            <person name="Yuan L."/>
            <person name="Wang S."/>
            <person name="Wang H."/>
            <person name="Xu D."/>
            <person name="Wang A."/>
            <person name="Fan W."/>
        </authorList>
    </citation>
    <scope>NUCLEOTIDE SEQUENCE</scope>
    <source>
        <strain evidence="8">WSJ</strain>
        <tissue evidence="8">Leaf</tissue>
    </source>
</reference>
<evidence type="ECO:0000256" key="2">
    <source>
        <dbReference type="ARBA" id="ARBA00022723"/>
    </source>
</evidence>
<dbReference type="InterPro" id="IPR036965">
    <property type="entry name" value="Terpene_synth_N_sf"/>
</dbReference>
<keyword evidence="3" id="KW-0460">Magnesium</keyword>
<dbReference type="Pfam" id="PF03936">
    <property type="entry name" value="Terpene_synth_C"/>
    <property type="match status" value="1"/>
</dbReference>
<comment type="caution">
    <text evidence="8">The sequence shown here is derived from an EMBL/GenBank/DDBJ whole genome shotgun (WGS) entry which is preliminary data.</text>
</comment>
<sequence>MASTQEVFVRPTANFHPSLWGNKFLIYNEQEEQVVVEVEQTINSLKEEVRKELLAALNDPTQHTSLLKLIDAIQRLGIAYYFEKEIDQALHHIYNVYGDDWKGHNTSLWFRILRQQGFCVSSDCFNNGNLMKSITKDVQGTLELYEATYMRVQSEAVLDDANVFTKIHLSNIANDPRSNAVLSNQIKEALERPIRKRLPRLDALCYIRIYEHDDLHNKSLLRLAKMGFNHLQSLHKKELSELSKWWKGLDVPNNFHFMRDRLVENYFWIVGVYFEPQYSRARMFLTKVIAVSTILDDTYDAYGTFEELVLFTEATQRWSLTCMDELPGYMKLLYKSLLDVYEEMEDIMAKEGKAHHVNYAKEAMKEMIINFMTEAKWRNEGYVPTVEEHKSVSTLSCGYKMLTIASFVGMGDMITDDSFEWVLGNPPLIKASSEICRIMDDIVGHKEEQKRMHVASMVEAYMKQHDVNEEEYAYDALNQQIEEAWKIMNQETLKCKDVVPLPLIMCVVNLARVMDTLYKYDDTFTRVGKELKGHIKSLFIQPISV</sequence>
<evidence type="ECO:0000313" key="9">
    <source>
        <dbReference type="Proteomes" id="UP001229421"/>
    </source>
</evidence>
<evidence type="ECO:0000256" key="4">
    <source>
        <dbReference type="ARBA" id="ARBA00023239"/>
    </source>
</evidence>
<dbReference type="EMBL" id="JAUHHV010000004">
    <property type="protein sequence ID" value="KAK1427205.1"/>
    <property type="molecule type" value="Genomic_DNA"/>
</dbReference>
<keyword evidence="5" id="KW-0175">Coiled coil</keyword>
<dbReference type="CDD" id="cd00684">
    <property type="entry name" value="Terpene_cyclase_plant_C1"/>
    <property type="match status" value="1"/>
</dbReference>
<dbReference type="GO" id="GO:0010333">
    <property type="term" value="F:terpene synthase activity"/>
    <property type="evidence" value="ECO:0007669"/>
    <property type="project" value="InterPro"/>
</dbReference>
<gene>
    <name evidence="8" type="ORF">QVD17_15888</name>
</gene>
<dbReference type="SFLD" id="SFLDG01019">
    <property type="entry name" value="Terpene_Cyclase_Like_1_C_Termi"/>
    <property type="match status" value="1"/>
</dbReference>